<sequence>MPSRTLLQSLTLFAKGLAMGAADVVPGVSGGTIAFISGIYEELIETIHNLNFSFFKIWKKEGLKAAWVTFNLGFLVTLFGGVAVSIISLAKLITWLLATYPVLVWAFFFGLVVASILYVGKQITRFSLSVLIAVFIAAALSYYITLAEPIGNTDSTWFLFLAGFIAIIAMILPGISGAFILLLLGAYTSVIGTISSFSEGILRVDFGQVSNAFLKLITFGIGAIAGLKVFSGVLNWMFKHYKNITLAILTGFMIGALNKIWPWKEVLKYRVNSHGEEIPFLERSILPANYDGDPQIIAAIICTIFGFACIYFLEFTATKKNSKQEIN</sequence>
<keyword evidence="3" id="KW-1185">Reference proteome</keyword>
<name>A0A5J4FXI5_9FLAO</name>
<dbReference type="Proteomes" id="UP000326994">
    <property type="component" value="Unassembled WGS sequence"/>
</dbReference>
<feature type="transmembrane region" description="Helical" evidence="1">
    <location>
        <begin position="156"/>
        <end position="172"/>
    </location>
</feature>
<feature type="transmembrane region" description="Helical" evidence="1">
    <location>
        <begin position="93"/>
        <end position="119"/>
    </location>
</feature>
<keyword evidence="1" id="KW-0812">Transmembrane</keyword>
<keyword evidence="1" id="KW-0472">Membrane</keyword>
<feature type="transmembrane region" description="Helical" evidence="1">
    <location>
        <begin position="126"/>
        <end position="144"/>
    </location>
</feature>
<feature type="transmembrane region" description="Helical" evidence="1">
    <location>
        <begin position="217"/>
        <end position="237"/>
    </location>
</feature>
<feature type="transmembrane region" description="Helical" evidence="1">
    <location>
        <begin position="296"/>
        <end position="313"/>
    </location>
</feature>
<evidence type="ECO:0000256" key="1">
    <source>
        <dbReference type="SAM" id="Phobius"/>
    </source>
</evidence>
<feature type="transmembrane region" description="Helical" evidence="1">
    <location>
        <begin position="65"/>
        <end position="87"/>
    </location>
</feature>
<feature type="transmembrane region" description="Helical" evidence="1">
    <location>
        <begin position="244"/>
        <end position="261"/>
    </location>
</feature>
<accession>A0A5J4FXI5</accession>
<dbReference type="Pfam" id="PF04018">
    <property type="entry name" value="VCA0040-like"/>
    <property type="match status" value="1"/>
</dbReference>
<dbReference type="AlphaFoldDB" id="A0A5J4FXI5"/>
<comment type="caution">
    <text evidence="2">The sequence shown here is derived from an EMBL/GenBank/DDBJ whole genome shotgun (WGS) entry which is preliminary data.</text>
</comment>
<gene>
    <name evidence="2" type="ORF">ULMS_13700</name>
</gene>
<evidence type="ECO:0000313" key="3">
    <source>
        <dbReference type="Proteomes" id="UP000326994"/>
    </source>
</evidence>
<dbReference type="PANTHER" id="PTHR37308:SF1">
    <property type="entry name" value="POLYPRENYL-PHOSPHATE TRANSPORTER"/>
    <property type="match status" value="1"/>
</dbReference>
<proteinExistence type="predicted"/>
<feature type="transmembrane region" description="Helical" evidence="1">
    <location>
        <begin position="179"/>
        <end position="197"/>
    </location>
</feature>
<reference evidence="2 3" key="1">
    <citation type="submission" date="2019-08" db="EMBL/GenBank/DDBJ databases">
        <title>Ulvibacter marinistellae sp. nov., isolated from a starfish, Patiria pectinifera.</title>
        <authorList>
            <person name="Kawano K."/>
            <person name="Ushijima N."/>
            <person name="Kihara M."/>
            <person name="Itoh H."/>
        </authorList>
    </citation>
    <scope>NUCLEOTIDE SEQUENCE [LARGE SCALE GENOMIC DNA]</scope>
    <source>
        <strain evidence="2 3">KK4</strain>
    </source>
</reference>
<dbReference type="OrthoDB" id="9793746at2"/>
<dbReference type="EMBL" id="BKCF01000002">
    <property type="protein sequence ID" value="GEQ85862.1"/>
    <property type="molecule type" value="Genomic_DNA"/>
</dbReference>
<protein>
    <submittedName>
        <fullName evidence="2">DUF368 domain-containing protein</fullName>
    </submittedName>
</protein>
<keyword evidence="1" id="KW-1133">Transmembrane helix</keyword>
<dbReference type="InterPro" id="IPR007163">
    <property type="entry name" value="VCA0040-like"/>
</dbReference>
<dbReference type="RefSeq" id="WP_151893809.1">
    <property type="nucleotide sequence ID" value="NZ_BKCF01000002.1"/>
</dbReference>
<organism evidence="2 3">
    <name type="scientific">Patiriisocius marinistellae</name>
    <dbReference type="NCBI Taxonomy" id="2494560"/>
    <lineage>
        <taxon>Bacteria</taxon>
        <taxon>Pseudomonadati</taxon>
        <taxon>Bacteroidota</taxon>
        <taxon>Flavobacteriia</taxon>
        <taxon>Flavobacteriales</taxon>
        <taxon>Flavobacteriaceae</taxon>
        <taxon>Patiriisocius</taxon>
    </lineage>
</organism>
<dbReference type="PANTHER" id="PTHR37308">
    <property type="entry name" value="INTEGRAL MEMBRANE PROTEIN"/>
    <property type="match status" value="1"/>
</dbReference>
<evidence type="ECO:0000313" key="2">
    <source>
        <dbReference type="EMBL" id="GEQ85862.1"/>
    </source>
</evidence>